<accession>A0A7D9D6U7</accession>
<reference evidence="2" key="1">
    <citation type="submission" date="2020-04" db="EMBL/GenBank/DDBJ databases">
        <authorList>
            <person name="Alioto T."/>
            <person name="Alioto T."/>
            <person name="Gomez Garrido J."/>
        </authorList>
    </citation>
    <scope>NUCLEOTIDE SEQUENCE</scope>
    <source>
        <strain evidence="2">A484AB</strain>
    </source>
</reference>
<evidence type="ECO:0000313" key="2">
    <source>
        <dbReference type="EMBL" id="CAB3978177.1"/>
    </source>
</evidence>
<protein>
    <recommendedName>
        <fullName evidence="1">Apple domain-containing protein</fullName>
    </recommendedName>
</protein>
<dbReference type="EMBL" id="CACRXK020000094">
    <property type="protein sequence ID" value="CAB3978177.1"/>
    <property type="molecule type" value="Genomic_DNA"/>
</dbReference>
<keyword evidence="3" id="KW-1185">Reference proteome</keyword>
<evidence type="ECO:0000259" key="1">
    <source>
        <dbReference type="Pfam" id="PF00024"/>
    </source>
</evidence>
<dbReference type="OrthoDB" id="10437942at2759"/>
<dbReference type="InterPro" id="IPR003609">
    <property type="entry name" value="Pan_app"/>
</dbReference>
<dbReference type="Pfam" id="PF00024">
    <property type="entry name" value="PAN_1"/>
    <property type="match status" value="1"/>
</dbReference>
<feature type="non-terminal residue" evidence="2">
    <location>
        <position position="77"/>
    </location>
</feature>
<feature type="non-terminal residue" evidence="2">
    <location>
        <position position="1"/>
    </location>
</feature>
<feature type="domain" description="Apple" evidence="1">
    <location>
        <begin position="12"/>
        <end position="69"/>
    </location>
</feature>
<proteinExistence type="predicted"/>
<comment type="caution">
    <text evidence="2">The sequence shown here is derived from an EMBL/GenBank/DDBJ whole genome shotgun (WGS) entry which is preliminary data.</text>
</comment>
<organism evidence="2 3">
    <name type="scientific">Paramuricea clavata</name>
    <name type="common">Red gorgonian</name>
    <name type="synonym">Violescent sea-whip</name>
    <dbReference type="NCBI Taxonomy" id="317549"/>
    <lineage>
        <taxon>Eukaryota</taxon>
        <taxon>Metazoa</taxon>
        <taxon>Cnidaria</taxon>
        <taxon>Anthozoa</taxon>
        <taxon>Octocorallia</taxon>
        <taxon>Malacalcyonacea</taxon>
        <taxon>Plexauridae</taxon>
        <taxon>Paramuricea</taxon>
    </lineage>
</organism>
<dbReference type="AlphaFoldDB" id="A0A7D9D6U7"/>
<gene>
    <name evidence="2" type="ORF">PACLA_8A032493</name>
</gene>
<sequence length="77" mass="9006">FRLNGTVLMAKVVSQRIDCVMECATEPCCRSINYKKSMVLENESNCEMLHNLVYNVSEKELKENSTYDYVYLFNPKK</sequence>
<name>A0A7D9D6U7_PARCT</name>
<dbReference type="Proteomes" id="UP001152795">
    <property type="component" value="Unassembled WGS sequence"/>
</dbReference>
<evidence type="ECO:0000313" key="3">
    <source>
        <dbReference type="Proteomes" id="UP001152795"/>
    </source>
</evidence>